<dbReference type="Pfam" id="PF01202">
    <property type="entry name" value="SKI"/>
    <property type="match status" value="1"/>
</dbReference>
<keyword evidence="1 7" id="KW-0028">Amino-acid biosynthesis</keyword>
<dbReference type="GO" id="GO:0005829">
    <property type="term" value="C:cytosol"/>
    <property type="evidence" value="ECO:0007669"/>
    <property type="project" value="TreeGrafter"/>
</dbReference>
<keyword evidence="7" id="KW-0963">Cytoplasm</keyword>
<dbReference type="RefSeq" id="WP_129921830.1">
    <property type="nucleotide sequence ID" value="NZ_SEWE01000031.1"/>
</dbReference>
<dbReference type="HAMAP" id="MF_00109">
    <property type="entry name" value="Shikimate_kinase"/>
    <property type="match status" value="1"/>
</dbReference>
<feature type="binding site" evidence="7">
    <location>
        <position position="144"/>
    </location>
    <ligand>
        <name>substrate</name>
    </ligand>
</feature>
<dbReference type="GO" id="GO:0008652">
    <property type="term" value="P:amino acid biosynthetic process"/>
    <property type="evidence" value="ECO:0007669"/>
    <property type="project" value="UniProtKB-KW"/>
</dbReference>
<feature type="binding site" evidence="7">
    <location>
        <position position="59"/>
    </location>
    <ligand>
        <name>substrate</name>
    </ligand>
</feature>
<dbReference type="UniPathway" id="UPA00053">
    <property type="reaction ID" value="UER00088"/>
</dbReference>
<protein>
    <recommendedName>
        <fullName evidence="7">Shikimate kinase</fullName>
        <shortName evidence="7">SK</shortName>
        <ecNumber evidence="7">2.7.1.71</ecNumber>
    </recommendedName>
</protein>
<dbReference type="InterPro" id="IPR031322">
    <property type="entry name" value="Shikimate/glucono_kinase"/>
</dbReference>
<keyword evidence="6 7" id="KW-0057">Aromatic amino acid biosynthesis</keyword>
<accession>A0A4V1ZAJ0</accession>
<feature type="binding site" evidence="7">
    <location>
        <begin position="13"/>
        <end position="18"/>
    </location>
    <ligand>
        <name>ATP</name>
        <dbReference type="ChEBI" id="CHEBI:30616"/>
    </ligand>
</feature>
<keyword evidence="3 7" id="KW-0547">Nucleotide-binding</keyword>
<dbReference type="AlphaFoldDB" id="A0A4V1ZAJ0"/>
<gene>
    <name evidence="7" type="primary">aroK</name>
    <name evidence="8" type="ORF">EWM57_14250</name>
</gene>
<comment type="subcellular location">
    <subcellularLocation>
        <location evidence="7">Cytoplasm</location>
    </subcellularLocation>
</comment>
<dbReference type="GO" id="GO:0000287">
    <property type="term" value="F:magnesium ion binding"/>
    <property type="evidence" value="ECO:0007669"/>
    <property type="project" value="UniProtKB-UniRule"/>
</dbReference>
<comment type="catalytic activity">
    <reaction evidence="7">
        <text>shikimate + ATP = 3-phosphoshikimate + ADP + H(+)</text>
        <dbReference type="Rhea" id="RHEA:13121"/>
        <dbReference type="ChEBI" id="CHEBI:15378"/>
        <dbReference type="ChEBI" id="CHEBI:30616"/>
        <dbReference type="ChEBI" id="CHEBI:36208"/>
        <dbReference type="ChEBI" id="CHEBI:145989"/>
        <dbReference type="ChEBI" id="CHEBI:456216"/>
        <dbReference type="EC" id="2.7.1.71"/>
    </reaction>
</comment>
<dbReference type="Proteomes" id="UP000294155">
    <property type="component" value="Unassembled WGS sequence"/>
</dbReference>
<evidence type="ECO:0000256" key="2">
    <source>
        <dbReference type="ARBA" id="ARBA00022679"/>
    </source>
</evidence>
<evidence type="ECO:0000256" key="7">
    <source>
        <dbReference type="HAMAP-Rule" id="MF_00109"/>
    </source>
</evidence>
<evidence type="ECO:0000256" key="5">
    <source>
        <dbReference type="ARBA" id="ARBA00022840"/>
    </source>
</evidence>
<proteinExistence type="inferred from homology"/>
<reference evidence="8 9" key="1">
    <citation type="submission" date="2019-02" db="EMBL/GenBank/DDBJ databases">
        <title>Bacterial novel species isolated from soil.</title>
        <authorList>
            <person name="Jung H.-Y."/>
        </authorList>
    </citation>
    <scope>NUCLEOTIDE SEQUENCE [LARGE SCALE GENOMIC DNA]</scope>
    <source>
        <strain evidence="8 9">1-3-3-3</strain>
    </source>
</reference>
<feature type="binding site" evidence="7">
    <location>
        <position position="17"/>
    </location>
    <ligand>
        <name>Mg(2+)</name>
        <dbReference type="ChEBI" id="CHEBI:18420"/>
    </ligand>
</feature>
<comment type="pathway">
    <text evidence="7">Metabolic intermediate biosynthesis; chorismate biosynthesis; chorismate from D-erythrose 4-phosphate and phosphoenolpyruvate: step 5/7.</text>
</comment>
<organism evidence="8 9">
    <name type="scientific">Hymenobacter persicinus</name>
    <dbReference type="NCBI Taxonomy" id="2025506"/>
    <lineage>
        <taxon>Bacteria</taxon>
        <taxon>Pseudomonadati</taxon>
        <taxon>Bacteroidota</taxon>
        <taxon>Cytophagia</taxon>
        <taxon>Cytophagales</taxon>
        <taxon>Hymenobacteraceae</taxon>
        <taxon>Hymenobacter</taxon>
    </lineage>
</organism>
<evidence type="ECO:0000313" key="9">
    <source>
        <dbReference type="Proteomes" id="UP000294155"/>
    </source>
</evidence>
<dbReference type="InterPro" id="IPR027417">
    <property type="entry name" value="P-loop_NTPase"/>
</dbReference>
<keyword evidence="7" id="KW-0460">Magnesium</keyword>
<dbReference type="GO" id="GO:0009073">
    <property type="term" value="P:aromatic amino acid family biosynthetic process"/>
    <property type="evidence" value="ECO:0007669"/>
    <property type="project" value="UniProtKB-KW"/>
</dbReference>
<keyword evidence="9" id="KW-1185">Reference proteome</keyword>
<dbReference type="GO" id="GO:0004765">
    <property type="term" value="F:shikimate kinase activity"/>
    <property type="evidence" value="ECO:0007669"/>
    <property type="project" value="UniProtKB-UniRule"/>
</dbReference>
<name>A0A4V1ZAJ0_9BACT</name>
<comment type="similarity">
    <text evidence="7">Belongs to the shikimate kinase family.</text>
</comment>
<keyword evidence="5 7" id="KW-0067">ATP-binding</keyword>
<dbReference type="EC" id="2.7.1.71" evidence="7"/>
<sequence length="176" mass="19169">MTLSRLYLIGMPGAGKTTLGRALATAFELPFRDLDEEIVRAEGRSVADMFRAEGEAYFRQREAAVLRELVTQHPRLVLATGGGTPCFHDNLRVLLETGLTLYLAVAVPELVQRLQHAAQARPLLAQLPDPAALEARLSETLAAREGFYDQAPLRCAAPTCTVEAVQHLLATYQASA</sequence>
<dbReference type="OrthoDB" id="9800332at2"/>
<comment type="caution">
    <text evidence="8">The sequence shown here is derived from an EMBL/GenBank/DDBJ whole genome shotgun (WGS) entry which is preliminary data.</text>
</comment>
<comment type="subunit">
    <text evidence="7">Monomer.</text>
</comment>
<feature type="binding site" evidence="7">
    <location>
        <position position="121"/>
    </location>
    <ligand>
        <name>ATP</name>
        <dbReference type="ChEBI" id="CHEBI:30616"/>
    </ligand>
</feature>
<evidence type="ECO:0000313" key="8">
    <source>
        <dbReference type="EMBL" id="RYU78331.1"/>
    </source>
</evidence>
<comment type="function">
    <text evidence="7">Catalyzes the specific phosphorylation of the 3-hydroxyl group of shikimic acid using ATP as a cosubstrate.</text>
</comment>
<dbReference type="PANTHER" id="PTHR21087">
    <property type="entry name" value="SHIKIMATE KINASE"/>
    <property type="match status" value="1"/>
</dbReference>
<dbReference type="SUPFAM" id="SSF52540">
    <property type="entry name" value="P-loop containing nucleoside triphosphate hydrolases"/>
    <property type="match status" value="1"/>
</dbReference>
<evidence type="ECO:0000256" key="1">
    <source>
        <dbReference type="ARBA" id="ARBA00022605"/>
    </source>
</evidence>
<dbReference type="InterPro" id="IPR000623">
    <property type="entry name" value="Shikimate_kinase/TSH1"/>
</dbReference>
<dbReference type="PRINTS" id="PR01100">
    <property type="entry name" value="SHIKIMTKNASE"/>
</dbReference>
<dbReference type="Gene3D" id="3.40.50.300">
    <property type="entry name" value="P-loop containing nucleotide triphosphate hydrolases"/>
    <property type="match status" value="1"/>
</dbReference>
<feature type="binding site" evidence="7">
    <location>
        <position position="82"/>
    </location>
    <ligand>
        <name>substrate</name>
    </ligand>
</feature>
<evidence type="ECO:0000256" key="4">
    <source>
        <dbReference type="ARBA" id="ARBA00022777"/>
    </source>
</evidence>
<dbReference type="GO" id="GO:0005524">
    <property type="term" value="F:ATP binding"/>
    <property type="evidence" value="ECO:0007669"/>
    <property type="project" value="UniProtKB-UniRule"/>
</dbReference>
<dbReference type="GO" id="GO:0009423">
    <property type="term" value="P:chorismate biosynthetic process"/>
    <property type="evidence" value="ECO:0007669"/>
    <property type="project" value="UniProtKB-UniRule"/>
</dbReference>
<comment type="caution">
    <text evidence="7">Lacks conserved residue(s) required for the propagation of feature annotation.</text>
</comment>
<dbReference type="EMBL" id="SEWE01000031">
    <property type="protein sequence ID" value="RYU78331.1"/>
    <property type="molecule type" value="Genomic_DNA"/>
</dbReference>
<evidence type="ECO:0000256" key="3">
    <source>
        <dbReference type="ARBA" id="ARBA00022741"/>
    </source>
</evidence>
<evidence type="ECO:0000256" key="6">
    <source>
        <dbReference type="ARBA" id="ARBA00023141"/>
    </source>
</evidence>
<feature type="binding site" evidence="7">
    <location>
        <position position="35"/>
    </location>
    <ligand>
        <name>substrate</name>
    </ligand>
</feature>
<dbReference type="CDD" id="cd00464">
    <property type="entry name" value="SK"/>
    <property type="match status" value="1"/>
</dbReference>
<keyword evidence="4 7" id="KW-0418">Kinase</keyword>
<comment type="cofactor">
    <cofactor evidence="7">
        <name>Mg(2+)</name>
        <dbReference type="ChEBI" id="CHEBI:18420"/>
    </cofactor>
    <text evidence="7">Binds 1 Mg(2+) ion per subunit.</text>
</comment>
<keyword evidence="2 7" id="KW-0808">Transferase</keyword>
<dbReference type="PANTHER" id="PTHR21087:SF16">
    <property type="entry name" value="SHIKIMATE KINASE 1, CHLOROPLASTIC"/>
    <property type="match status" value="1"/>
</dbReference>
<keyword evidence="7" id="KW-0479">Metal-binding</keyword>